<dbReference type="Pfam" id="PF03372">
    <property type="entry name" value="Exo_endo_phos"/>
    <property type="match status" value="1"/>
</dbReference>
<keyword evidence="1" id="KW-0732">Signal</keyword>
<dbReference type="RefSeq" id="WP_184812623.1">
    <property type="nucleotide sequence ID" value="NZ_JACHJQ010000005.1"/>
</dbReference>
<sequence length="253" mass="26039">MRFLARLVAVMSLALFGIAVVPPGASAATTVKVLQLNICHSGVAGCFTGEAVMTKAVSVISSTRPQVLSVNEACSGDVERLRAAMGAARAQFVAAQRPDGAPVLCQNGQRYGNAVMVVDSLAGGAGVTGRYTAQDGSSEMRVWACLPAGALSACTTHLSARSGTTALAQCKELMTRAAGYTAAGPVVVSGDLNLRYQGSPDAQSCNRSGFYRKGDGSVQHVFASTNLTFVSGRTIDMAGTTDHPGWLVTVSMS</sequence>
<name>A0A7W7VFL6_9PSEU</name>
<feature type="domain" description="Endonuclease/exonuclease/phosphatase" evidence="2">
    <location>
        <begin position="53"/>
        <end position="243"/>
    </location>
</feature>
<evidence type="ECO:0000256" key="1">
    <source>
        <dbReference type="SAM" id="SignalP"/>
    </source>
</evidence>
<evidence type="ECO:0000259" key="2">
    <source>
        <dbReference type="Pfam" id="PF03372"/>
    </source>
</evidence>
<gene>
    <name evidence="3" type="ORF">FHR82_004725</name>
</gene>
<reference evidence="3 4" key="1">
    <citation type="submission" date="2020-08" db="EMBL/GenBank/DDBJ databases">
        <title>Genomic Encyclopedia of Type Strains, Phase III (KMG-III): the genomes of soil and plant-associated and newly described type strains.</title>
        <authorList>
            <person name="Whitman W."/>
        </authorList>
    </citation>
    <scope>NUCLEOTIDE SEQUENCE [LARGE SCALE GENOMIC DNA]</scope>
    <source>
        <strain evidence="3 4">CECT 8960</strain>
    </source>
</reference>
<comment type="caution">
    <text evidence="3">The sequence shown here is derived from an EMBL/GenBank/DDBJ whole genome shotgun (WGS) entry which is preliminary data.</text>
</comment>
<keyword evidence="4" id="KW-1185">Reference proteome</keyword>
<dbReference type="Gene3D" id="3.60.10.10">
    <property type="entry name" value="Endonuclease/exonuclease/phosphatase"/>
    <property type="match status" value="1"/>
</dbReference>
<dbReference type="GO" id="GO:0003824">
    <property type="term" value="F:catalytic activity"/>
    <property type="evidence" value="ECO:0007669"/>
    <property type="project" value="InterPro"/>
</dbReference>
<dbReference type="EMBL" id="JACHJQ010000005">
    <property type="protein sequence ID" value="MBB4908472.1"/>
    <property type="molecule type" value="Genomic_DNA"/>
</dbReference>
<feature type="chain" id="PRO_5030728539" description="Endonuclease/exonuclease/phosphatase domain-containing protein" evidence="1">
    <location>
        <begin position="28"/>
        <end position="253"/>
    </location>
</feature>
<dbReference type="InterPro" id="IPR036691">
    <property type="entry name" value="Endo/exonu/phosph_ase_sf"/>
</dbReference>
<evidence type="ECO:0000313" key="4">
    <source>
        <dbReference type="Proteomes" id="UP000520767"/>
    </source>
</evidence>
<evidence type="ECO:0000313" key="3">
    <source>
        <dbReference type="EMBL" id="MBB4908472.1"/>
    </source>
</evidence>
<dbReference type="AlphaFoldDB" id="A0A7W7VFL6"/>
<dbReference type="SUPFAM" id="SSF56219">
    <property type="entry name" value="DNase I-like"/>
    <property type="match status" value="1"/>
</dbReference>
<dbReference type="InterPro" id="IPR005135">
    <property type="entry name" value="Endo/exonuclease/phosphatase"/>
</dbReference>
<dbReference type="Proteomes" id="UP000520767">
    <property type="component" value="Unassembled WGS sequence"/>
</dbReference>
<proteinExistence type="predicted"/>
<organism evidence="3 4">
    <name type="scientific">Actinophytocola algeriensis</name>
    <dbReference type="NCBI Taxonomy" id="1768010"/>
    <lineage>
        <taxon>Bacteria</taxon>
        <taxon>Bacillati</taxon>
        <taxon>Actinomycetota</taxon>
        <taxon>Actinomycetes</taxon>
        <taxon>Pseudonocardiales</taxon>
        <taxon>Pseudonocardiaceae</taxon>
    </lineage>
</organism>
<feature type="signal peptide" evidence="1">
    <location>
        <begin position="1"/>
        <end position="27"/>
    </location>
</feature>
<accession>A0A7W7VFL6</accession>
<protein>
    <recommendedName>
        <fullName evidence="2">Endonuclease/exonuclease/phosphatase domain-containing protein</fullName>
    </recommendedName>
</protein>